<evidence type="ECO:0000313" key="1">
    <source>
        <dbReference type="EMBL" id="CAF1918420.1"/>
    </source>
</evidence>
<organism evidence="1">
    <name type="scientific">Brassica napus</name>
    <name type="common">Rape</name>
    <dbReference type="NCBI Taxonomy" id="3708"/>
    <lineage>
        <taxon>Eukaryota</taxon>
        <taxon>Viridiplantae</taxon>
        <taxon>Streptophyta</taxon>
        <taxon>Embryophyta</taxon>
        <taxon>Tracheophyta</taxon>
        <taxon>Spermatophyta</taxon>
        <taxon>Magnoliopsida</taxon>
        <taxon>eudicotyledons</taxon>
        <taxon>Gunneridae</taxon>
        <taxon>Pentapetalae</taxon>
        <taxon>rosids</taxon>
        <taxon>malvids</taxon>
        <taxon>Brassicales</taxon>
        <taxon>Brassicaceae</taxon>
        <taxon>Brassiceae</taxon>
        <taxon>Brassica</taxon>
    </lineage>
</organism>
<protein>
    <submittedName>
        <fullName evidence="1">(rape) hypothetical protein</fullName>
    </submittedName>
</protein>
<gene>
    <name evidence="1" type="ORF">DARMORV10_C02P43380.1</name>
</gene>
<dbReference type="Proteomes" id="UP001295469">
    <property type="component" value="Chromosome C02"/>
</dbReference>
<dbReference type="AlphaFoldDB" id="A0A816KCF3"/>
<reference evidence="1" key="1">
    <citation type="submission" date="2021-01" db="EMBL/GenBank/DDBJ databases">
        <authorList>
            <consortium name="Genoscope - CEA"/>
            <person name="William W."/>
        </authorList>
    </citation>
    <scope>NUCLEOTIDE SEQUENCE</scope>
</reference>
<sequence length="51" mass="6162">MGRRKGLRVAYCQLVGHRRRYHYFPSQIALAFQRKVSSFFLFLMISGKRKR</sequence>
<proteinExistence type="predicted"/>
<name>A0A816KCF3_BRANA</name>
<accession>A0A816KCF3</accession>
<dbReference type="EMBL" id="HG994366">
    <property type="protein sequence ID" value="CAF1918420.1"/>
    <property type="molecule type" value="Genomic_DNA"/>
</dbReference>